<keyword evidence="3" id="KW-0808">Transferase</keyword>
<feature type="active site" description="Nucleophile" evidence="7">
    <location>
        <position position="142"/>
    </location>
</feature>
<dbReference type="EMBL" id="PNIE01000028">
    <property type="protein sequence ID" value="PMP63765.1"/>
    <property type="molecule type" value="Genomic_DNA"/>
</dbReference>
<evidence type="ECO:0000256" key="3">
    <source>
        <dbReference type="ARBA" id="ARBA00022679"/>
    </source>
</evidence>
<dbReference type="PANTHER" id="PTHR36699:SF1">
    <property type="entry name" value="L,D-TRANSPEPTIDASE YAFK-RELATED"/>
    <property type="match status" value="1"/>
</dbReference>
<feature type="active site" description="Proton donor/acceptor" evidence="7">
    <location>
        <position position="122"/>
    </location>
</feature>
<dbReference type="Pfam" id="PF03734">
    <property type="entry name" value="YkuD"/>
    <property type="match status" value="1"/>
</dbReference>
<comment type="similarity">
    <text evidence="2">Belongs to the YkuD family.</text>
</comment>
<reference evidence="9 10" key="1">
    <citation type="submission" date="2018-01" db="EMBL/GenBank/DDBJ databases">
        <title>Metagenomic assembled genomes from two thermal pools in the Uzon Caldera, Kamchatka, Russia.</title>
        <authorList>
            <person name="Wilkins L."/>
            <person name="Ettinger C."/>
        </authorList>
    </citation>
    <scope>NUCLEOTIDE SEQUENCE [LARGE SCALE GENOMIC DNA]</scope>
    <source>
        <strain evidence="9">ZAV-15</strain>
    </source>
</reference>
<organism evidence="9 10">
    <name type="scientific">Caldimicrobium thiodismutans</name>
    <dbReference type="NCBI Taxonomy" id="1653476"/>
    <lineage>
        <taxon>Bacteria</taxon>
        <taxon>Pseudomonadati</taxon>
        <taxon>Thermodesulfobacteriota</taxon>
        <taxon>Thermodesulfobacteria</taxon>
        <taxon>Thermodesulfobacteriales</taxon>
        <taxon>Thermodesulfobacteriaceae</taxon>
        <taxon>Caldimicrobium</taxon>
    </lineage>
</organism>
<accession>A0A2N7PKL8</accession>
<evidence type="ECO:0000259" key="8">
    <source>
        <dbReference type="PROSITE" id="PS52029"/>
    </source>
</evidence>
<feature type="domain" description="L,D-TPase catalytic" evidence="8">
    <location>
        <begin position="22"/>
        <end position="166"/>
    </location>
</feature>
<dbReference type="GO" id="GO:0008360">
    <property type="term" value="P:regulation of cell shape"/>
    <property type="evidence" value="ECO:0007669"/>
    <property type="project" value="UniProtKB-UniRule"/>
</dbReference>
<sequence>MFWILLALLLIIYSQGLSFEEIYFLFDKASYRFEVRNKEKTIYNFESGYGLRSSLFKSKRGDFLTPEGIYEIKSIRPSKKYYYFVELSYPNENDISWAYFRGQLKDEELLNINHLGNEIGIHGGGPAKLEGGKRDLNWTQGCIALKNDDLKSLLPLFKPGQRVFLIDSSKTLYEIIKKLAYPIKVKPLEFWEGELYLKLNNETYWTFHILEKSRGSKILTFREWIRGRLNREIISQPDGILENEKIFKETLIRHLHNIVEPKRALGNYLWK</sequence>
<dbReference type="Proteomes" id="UP000235731">
    <property type="component" value="Unassembled WGS sequence"/>
</dbReference>
<evidence type="ECO:0000313" key="10">
    <source>
        <dbReference type="Proteomes" id="UP000235731"/>
    </source>
</evidence>
<dbReference type="GO" id="GO:0009252">
    <property type="term" value="P:peptidoglycan biosynthetic process"/>
    <property type="evidence" value="ECO:0007669"/>
    <property type="project" value="UniProtKB-UniPathway"/>
</dbReference>
<dbReference type="GO" id="GO:0071555">
    <property type="term" value="P:cell wall organization"/>
    <property type="evidence" value="ECO:0007669"/>
    <property type="project" value="UniProtKB-UniRule"/>
</dbReference>
<dbReference type="Gene3D" id="2.40.440.10">
    <property type="entry name" value="L,D-transpeptidase catalytic domain-like"/>
    <property type="match status" value="1"/>
</dbReference>
<dbReference type="GO" id="GO:0004180">
    <property type="term" value="F:carboxypeptidase activity"/>
    <property type="evidence" value="ECO:0007669"/>
    <property type="project" value="UniProtKB-ARBA"/>
</dbReference>
<keyword evidence="6 7" id="KW-0961">Cell wall biogenesis/degradation</keyword>
<evidence type="ECO:0000256" key="1">
    <source>
        <dbReference type="ARBA" id="ARBA00004752"/>
    </source>
</evidence>
<comment type="caution">
    <text evidence="9">The sequence shown here is derived from an EMBL/GenBank/DDBJ whole genome shotgun (WGS) entry which is preliminary data.</text>
</comment>
<dbReference type="InterPro" id="IPR038063">
    <property type="entry name" value="Transpep_catalytic_dom"/>
</dbReference>
<evidence type="ECO:0000313" key="9">
    <source>
        <dbReference type="EMBL" id="PMP63765.1"/>
    </source>
</evidence>
<comment type="pathway">
    <text evidence="1 7">Cell wall biogenesis; peptidoglycan biosynthesis.</text>
</comment>
<dbReference type="AlphaFoldDB" id="A0A2N7PKL8"/>
<gene>
    <name evidence="9" type="ORF">C0197_01985</name>
</gene>
<name>A0A2N7PKL8_9BACT</name>
<evidence type="ECO:0000256" key="4">
    <source>
        <dbReference type="ARBA" id="ARBA00022960"/>
    </source>
</evidence>
<evidence type="ECO:0000256" key="6">
    <source>
        <dbReference type="ARBA" id="ARBA00023316"/>
    </source>
</evidence>
<dbReference type="SUPFAM" id="SSF141523">
    <property type="entry name" value="L,D-transpeptidase catalytic domain-like"/>
    <property type="match status" value="1"/>
</dbReference>
<dbReference type="PROSITE" id="PS52029">
    <property type="entry name" value="LD_TPASE"/>
    <property type="match status" value="1"/>
</dbReference>
<dbReference type="CDD" id="cd16913">
    <property type="entry name" value="YkuD_like"/>
    <property type="match status" value="1"/>
</dbReference>
<dbReference type="InterPro" id="IPR005490">
    <property type="entry name" value="LD_TPept_cat_dom"/>
</dbReference>
<proteinExistence type="inferred from homology"/>
<evidence type="ECO:0000256" key="7">
    <source>
        <dbReference type="PROSITE-ProRule" id="PRU01373"/>
    </source>
</evidence>
<keyword evidence="4 7" id="KW-0133">Cell shape</keyword>
<evidence type="ECO:0000256" key="2">
    <source>
        <dbReference type="ARBA" id="ARBA00005992"/>
    </source>
</evidence>
<dbReference type="PANTHER" id="PTHR36699">
    <property type="entry name" value="LD-TRANSPEPTIDASE"/>
    <property type="match status" value="1"/>
</dbReference>
<evidence type="ECO:0000256" key="5">
    <source>
        <dbReference type="ARBA" id="ARBA00022984"/>
    </source>
</evidence>
<dbReference type="GO" id="GO:0016740">
    <property type="term" value="F:transferase activity"/>
    <property type="evidence" value="ECO:0007669"/>
    <property type="project" value="UniProtKB-KW"/>
</dbReference>
<protein>
    <recommendedName>
        <fullName evidence="8">L,D-TPase catalytic domain-containing protein</fullName>
    </recommendedName>
</protein>
<keyword evidence="5 7" id="KW-0573">Peptidoglycan synthesis</keyword>
<dbReference type="UniPathway" id="UPA00219"/>